<dbReference type="Proteomes" id="UP000198942">
    <property type="component" value="Unassembled WGS sequence"/>
</dbReference>
<name>A0A1H8U7K8_9SPHI</name>
<dbReference type="EMBL" id="FOCL01000018">
    <property type="protein sequence ID" value="SEO99066.1"/>
    <property type="molecule type" value="Genomic_DNA"/>
</dbReference>
<evidence type="ECO:0000313" key="2">
    <source>
        <dbReference type="Proteomes" id="UP000198942"/>
    </source>
</evidence>
<keyword evidence="2" id="KW-1185">Reference proteome</keyword>
<gene>
    <name evidence="1" type="ORF">SAMN05192574_11858</name>
</gene>
<evidence type="ECO:0000313" key="1">
    <source>
        <dbReference type="EMBL" id="SEO99066.1"/>
    </source>
</evidence>
<organism evidence="1 2">
    <name type="scientific">Mucilaginibacter gossypiicola</name>
    <dbReference type="NCBI Taxonomy" id="551995"/>
    <lineage>
        <taxon>Bacteria</taxon>
        <taxon>Pseudomonadati</taxon>
        <taxon>Bacteroidota</taxon>
        <taxon>Sphingobacteriia</taxon>
        <taxon>Sphingobacteriales</taxon>
        <taxon>Sphingobacteriaceae</taxon>
        <taxon>Mucilaginibacter</taxon>
    </lineage>
</organism>
<sequence length="78" mass="9035">MPYHWSLFAKNVHIDFLYPCYCTAKLNSRLKGLCVNLVRDDYSPAGWSGVAVNGHRKNTTKENQDPDYFYLSLKQTSF</sequence>
<reference evidence="2" key="1">
    <citation type="submission" date="2016-10" db="EMBL/GenBank/DDBJ databases">
        <authorList>
            <person name="Varghese N."/>
            <person name="Submissions S."/>
        </authorList>
    </citation>
    <scope>NUCLEOTIDE SEQUENCE [LARGE SCALE GENOMIC DNA]</scope>
    <source>
        <strain evidence="2">Gh-48</strain>
    </source>
</reference>
<protein>
    <submittedName>
        <fullName evidence="1">Uncharacterized protein</fullName>
    </submittedName>
</protein>
<accession>A0A1H8U7K8</accession>
<dbReference type="AlphaFoldDB" id="A0A1H8U7K8"/>
<proteinExistence type="predicted"/>